<evidence type="ECO:0000313" key="2">
    <source>
        <dbReference type="EMBL" id="ACT21455.1"/>
    </source>
</evidence>
<accession>D1KRS3</accession>
<geneLocation type="mitochondrion" evidence="2"/>
<dbReference type="GeneID" id="8656197"/>
<keyword evidence="2" id="KW-0496">Mitochondrion</keyword>
<dbReference type="AlphaFoldDB" id="D1KRS3"/>
<keyword evidence="1" id="KW-0812">Transmembrane</keyword>
<reference evidence="2" key="1">
    <citation type="journal article" date="2009" name="BMC Genomics">
        <title>Eurotatorian paraphyly: Revisiting phylogenetic relationships based on the complete mitochondrial genome sequence of Rotaria rotatoria (Bdelloidea: Rotifera: Syndermata).</title>
        <authorList>
            <person name="Min G.S."/>
            <person name="Park J.K."/>
        </authorList>
    </citation>
    <scope>NUCLEOTIDE SEQUENCE</scope>
</reference>
<gene>
    <name evidence="2" type="primary">ND6</name>
</gene>
<feature type="transmembrane region" description="Helical" evidence="1">
    <location>
        <begin position="7"/>
        <end position="32"/>
    </location>
</feature>
<dbReference type="RefSeq" id="YP_003331186.1">
    <property type="nucleotide sequence ID" value="NC_013568.1"/>
</dbReference>
<organism evidence="2">
    <name type="scientific">Rotaria rotatoria</name>
    <dbReference type="NCBI Taxonomy" id="231624"/>
    <lineage>
        <taxon>Eukaryota</taxon>
        <taxon>Metazoa</taxon>
        <taxon>Spiralia</taxon>
        <taxon>Gnathifera</taxon>
        <taxon>Rotifera</taxon>
        <taxon>Eurotatoria</taxon>
        <taxon>Bdelloidea</taxon>
        <taxon>Philodinida</taxon>
        <taxon>Philodinidae</taxon>
        <taxon>Rotaria</taxon>
    </lineage>
</organism>
<dbReference type="CTD" id="4541"/>
<keyword evidence="1" id="KW-1133">Transmembrane helix</keyword>
<name>D1KRS3_9BILA</name>
<protein>
    <submittedName>
        <fullName evidence="2">NADH dehydrogenase subunit 6</fullName>
    </submittedName>
</protein>
<feature type="transmembrane region" description="Helical" evidence="1">
    <location>
        <begin position="69"/>
        <end position="87"/>
    </location>
</feature>
<sequence length="129" mass="15379">MLFWISFLVFYSSYLFSVLFLAFIVFMMMLVYMSSMMFVKYLVILIYISGIVIFILYISCMCWHVSEKFMKLFVLLGVFVVYFYDSGLMSKFSDIGEFMWMYLFFSFLFNSLVAGYSLNLFKISGSLRF</sequence>
<proteinExistence type="predicted"/>
<feature type="transmembrane region" description="Helical" evidence="1">
    <location>
        <begin position="38"/>
        <end position="57"/>
    </location>
</feature>
<feature type="transmembrane region" description="Helical" evidence="1">
    <location>
        <begin position="99"/>
        <end position="121"/>
    </location>
</feature>
<reference evidence="2" key="2">
    <citation type="submission" date="2009-06" db="EMBL/GenBank/DDBJ databases">
        <authorList>
            <person name="Min K.-S."/>
            <person name="Park J.-K."/>
        </authorList>
    </citation>
    <scope>NUCLEOTIDE SEQUENCE</scope>
</reference>
<evidence type="ECO:0000256" key="1">
    <source>
        <dbReference type="SAM" id="Phobius"/>
    </source>
</evidence>
<dbReference type="EMBL" id="GQ304898">
    <property type="protein sequence ID" value="ACT21455.1"/>
    <property type="molecule type" value="Genomic_DNA"/>
</dbReference>
<keyword evidence="1" id="KW-0472">Membrane</keyword>